<sequence length="141" mass="16573">MARHNAVRQVERRDEFNAIKKLILGKTKTAKMFCLFIVCFAFLQELLYISLCGDKDCSQLHILEPAWKFQRNRMTFEEVNNVFQAVHGMSCCHHCIVYNNFRIGKKVRDLIICGLSWIGHPFRISYQQEVFVDSLVTKEKQ</sequence>
<protein>
    <submittedName>
        <fullName evidence="3">Uncharacterized protein LOC118767888</fullName>
    </submittedName>
</protein>
<evidence type="ECO:0000256" key="1">
    <source>
        <dbReference type="SAM" id="Phobius"/>
    </source>
</evidence>
<name>A0A7E6FNU9_9MOLL</name>
<feature type="transmembrane region" description="Helical" evidence="1">
    <location>
        <begin position="30"/>
        <end position="51"/>
    </location>
</feature>
<proteinExistence type="predicted"/>
<evidence type="ECO:0000313" key="3">
    <source>
        <dbReference type="RefSeq" id="XP_036369145.1"/>
    </source>
</evidence>
<keyword evidence="1" id="KW-1133">Transmembrane helix</keyword>
<organism evidence="2 3">
    <name type="scientific">Octopus sinensis</name>
    <name type="common">East Asian common octopus</name>
    <dbReference type="NCBI Taxonomy" id="2607531"/>
    <lineage>
        <taxon>Eukaryota</taxon>
        <taxon>Metazoa</taxon>
        <taxon>Spiralia</taxon>
        <taxon>Lophotrochozoa</taxon>
        <taxon>Mollusca</taxon>
        <taxon>Cephalopoda</taxon>
        <taxon>Coleoidea</taxon>
        <taxon>Octopodiformes</taxon>
        <taxon>Octopoda</taxon>
        <taxon>Incirrata</taxon>
        <taxon>Octopodidae</taxon>
        <taxon>Octopus</taxon>
    </lineage>
</organism>
<keyword evidence="1" id="KW-0812">Transmembrane</keyword>
<dbReference type="KEGG" id="osn:118767888"/>
<keyword evidence="2" id="KW-1185">Reference proteome</keyword>
<dbReference type="Proteomes" id="UP000515154">
    <property type="component" value="Linkage group LG25"/>
</dbReference>
<dbReference type="AlphaFoldDB" id="A0A7E6FNU9"/>
<dbReference type="RefSeq" id="XP_036369145.1">
    <property type="nucleotide sequence ID" value="XM_036513252.1"/>
</dbReference>
<evidence type="ECO:0000313" key="2">
    <source>
        <dbReference type="Proteomes" id="UP000515154"/>
    </source>
</evidence>
<gene>
    <name evidence="3" type="primary">LOC118767888</name>
</gene>
<accession>A0A7E6FNU9</accession>
<keyword evidence="1" id="KW-0472">Membrane</keyword>
<reference evidence="3" key="1">
    <citation type="submission" date="2025-08" db="UniProtKB">
        <authorList>
            <consortium name="RefSeq"/>
        </authorList>
    </citation>
    <scope>IDENTIFICATION</scope>
</reference>